<dbReference type="RefSeq" id="XP_043003834.1">
    <property type="nucleotide sequence ID" value="XM_043158486.1"/>
</dbReference>
<dbReference type="Proteomes" id="UP001049176">
    <property type="component" value="Chromosome 9"/>
</dbReference>
<proteinExistence type="predicted"/>
<sequence length="238" mass="26748">MALSFPRSVVNSSRAGIPQASAIARRPPNVFITPSLTTPSLSEPQTDQHIILTRKRHSDFNPHAIQNDHRHAGQFLRWKEWNLKNQSMLKTKMIKTGDILVAGAATDIAYTHTAQASTLLDSRIFKIQLLDPLDSPDCLGFRCRLISIGDTVLPHTPSATSKFIVKLYDDRFFPSPSLDQGSIWYKPGDNHSSAEDYIRSELVAYNQQQRGRSRCHGAFKFVLSRNGHWLNGLLVEEA</sequence>
<dbReference type="GeneID" id="66082411"/>
<dbReference type="OrthoDB" id="3138711at2759"/>
<evidence type="ECO:0000313" key="1">
    <source>
        <dbReference type="EMBL" id="KAG7087363.1"/>
    </source>
</evidence>
<dbReference type="EMBL" id="CM032189">
    <property type="protein sequence ID" value="KAG7087363.1"/>
    <property type="molecule type" value="Genomic_DNA"/>
</dbReference>
<accession>A0A9P7UML4</accession>
<name>A0A9P7UML4_9AGAR</name>
<reference evidence="1" key="1">
    <citation type="journal article" date="2021" name="Genome Biol. Evol.">
        <title>The assembled and annotated genome of the fairy-ring fungus Marasmius oreades.</title>
        <authorList>
            <person name="Hiltunen M."/>
            <person name="Ament-Velasquez S.L."/>
            <person name="Johannesson H."/>
        </authorList>
    </citation>
    <scope>NUCLEOTIDE SEQUENCE</scope>
    <source>
        <strain evidence="1">03SP1</strain>
    </source>
</reference>
<dbReference type="AlphaFoldDB" id="A0A9P7UML4"/>
<gene>
    <name evidence="1" type="ORF">E1B28_013336</name>
</gene>
<comment type="caution">
    <text evidence="1">The sequence shown here is derived from an EMBL/GenBank/DDBJ whole genome shotgun (WGS) entry which is preliminary data.</text>
</comment>
<dbReference type="KEGG" id="more:E1B28_013336"/>
<organism evidence="1 2">
    <name type="scientific">Marasmius oreades</name>
    <name type="common">fairy-ring Marasmius</name>
    <dbReference type="NCBI Taxonomy" id="181124"/>
    <lineage>
        <taxon>Eukaryota</taxon>
        <taxon>Fungi</taxon>
        <taxon>Dikarya</taxon>
        <taxon>Basidiomycota</taxon>
        <taxon>Agaricomycotina</taxon>
        <taxon>Agaricomycetes</taxon>
        <taxon>Agaricomycetidae</taxon>
        <taxon>Agaricales</taxon>
        <taxon>Marasmiineae</taxon>
        <taxon>Marasmiaceae</taxon>
        <taxon>Marasmius</taxon>
    </lineage>
</organism>
<evidence type="ECO:0000313" key="2">
    <source>
        <dbReference type="Proteomes" id="UP001049176"/>
    </source>
</evidence>
<protein>
    <submittedName>
        <fullName evidence="1">Uncharacterized protein</fullName>
    </submittedName>
</protein>
<keyword evidence="2" id="KW-1185">Reference proteome</keyword>